<accession>A0A8R7R7N1</accession>
<evidence type="ECO:0000256" key="5">
    <source>
        <dbReference type="ARBA" id="ARBA00022723"/>
    </source>
</evidence>
<comment type="subcellular location">
    <subcellularLocation>
        <location evidence="2">Nucleus</location>
    </subcellularLocation>
</comment>
<dbReference type="Pfam" id="PF13359">
    <property type="entry name" value="DDE_Tnp_4"/>
    <property type="match status" value="1"/>
</dbReference>
<keyword evidence="4" id="KW-0540">Nuclease</keyword>
<evidence type="ECO:0000256" key="6">
    <source>
        <dbReference type="ARBA" id="ARBA00022801"/>
    </source>
</evidence>
<dbReference type="GO" id="GO:0046872">
    <property type="term" value="F:metal ion binding"/>
    <property type="evidence" value="ECO:0007669"/>
    <property type="project" value="UniProtKB-KW"/>
</dbReference>
<dbReference type="InterPro" id="IPR027806">
    <property type="entry name" value="HARBI1_dom"/>
</dbReference>
<organism evidence="11 12">
    <name type="scientific">Triticum urartu</name>
    <name type="common">Red wild einkorn</name>
    <name type="synonym">Crithodium urartu</name>
    <dbReference type="NCBI Taxonomy" id="4572"/>
    <lineage>
        <taxon>Eukaryota</taxon>
        <taxon>Viridiplantae</taxon>
        <taxon>Streptophyta</taxon>
        <taxon>Embryophyta</taxon>
        <taxon>Tracheophyta</taxon>
        <taxon>Spermatophyta</taxon>
        <taxon>Magnoliopsida</taxon>
        <taxon>Liliopsida</taxon>
        <taxon>Poales</taxon>
        <taxon>Poaceae</taxon>
        <taxon>BOP clade</taxon>
        <taxon>Pooideae</taxon>
        <taxon>Triticodae</taxon>
        <taxon>Triticeae</taxon>
        <taxon>Triticinae</taxon>
        <taxon>Triticum</taxon>
    </lineage>
</organism>
<dbReference type="InterPro" id="IPR045249">
    <property type="entry name" value="HARBI1-like"/>
</dbReference>
<dbReference type="EnsemblPlants" id="TuG1812G0700006074.01.T01">
    <property type="protein sequence ID" value="TuG1812G0700006074.01.T01"/>
    <property type="gene ID" value="TuG1812G0700006074.01"/>
</dbReference>
<feature type="region of interest" description="Disordered" evidence="9">
    <location>
        <begin position="233"/>
        <end position="264"/>
    </location>
</feature>
<evidence type="ECO:0000256" key="8">
    <source>
        <dbReference type="SAM" id="Coils"/>
    </source>
</evidence>
<dbReference type="AlphaFoldDB" id="A0A8R7R7N1"/>
<evidence type="ECO:0000259" key="10">
    <source>
        <dbReference type="Pfam" id="PF13359"/>
    </source>
</evidence>
<dbReference type="GO" id="GO:0004518">
    <property type="term" value="F:nuclease activity"/>
    <property type="evidence" value="ECO:0007669"/>
    <property type="project" value="UniProtKB-KW"/>
</dbReference>
<keyword evidence="7" id="KW-0539">Nucleus</keyword>
<sequence length="264" mass="30124">MEKIKHMFDKIHGLPNCCGVVHTDRITFGSQNRDHEENDVVVVQSVVDPDMKFTEIWLDYDILEDYERGGWLNGSNLKLSDGSDVGEYIIGDAGYPLCPWLLTPYQFENDDLPCSDSKVEFNRRHSTATAITFRALARLKGTWKCLQGEGWHPNNKRVMNRTINTCCQLHNIVIDMEELKEDKEEEVMEEQEENYRKQVRQVADEDAIRVRDALSQHLIESGVHTMAAEEEQQAAVVASGSGDGNKEQETLGRLRADRGKEKVL</sequence>
<dbReference type="GO" id="GO:0005634">
    <property type="term" value="C:nucleus"/>
    <property type="evidence" value="ECO:0007669"/>
    <property type="project" value="UniProtKB-SubCell"/>
</dbReference>
<evidence type="ECO:0000256" key="4">
    <source>
        <dbReference type="ARBA" id="ARBA00022722"/>
    </source>
</evidence>
<reference evidence="11" key="3">
    <citation type="submission" date="2022-06" db="UniProtKB">
        <authorList>
            <consortium name="EnsemblPlants"/>
        </authorList>
    </citation>
    <scope>IDENTIFICATION</scope>
</reference>
<evidence type="ECO:0000256" key="3">
    <source>
        <dbReference type="ARBA" id="ARBA00006958"/>
    </source>
</evidence>
<protein>
    <recommendedName>
        <fullName evidence="10">DDE Tnp4 domain-containing protein</fullName>
    </recommendedName>
</protein>
<evidence type="ECO:0000256" key="9">
    <source>
        <dbReference type="SAM" id="MobiDB-lite"/>
    </source>
</evidence>
<dbReference type="Proteomes" id="UP000015106">
    <property type="component" value="Chromosome 7"/>
</dbReference>
<keyword evidence="5" id="KW-0479">Metal-binding</keyword>
<name>A0A8R7R7N1_TRIUA</name>
<evidence type="ECO:0000313" key="11">
    <source>
        <dbReference type="EnsemblPlants" id="TuG1812G0700006074.01.T01"/>
    </source>
</evidence>
<reference evidence="11" key="2">
    <citation type="submission" date="2018-03" db="EMBL/GenBank/DDBJ databases">
        <title>The Triticum urartu genome reveals the dynamic nature of wheat genome evolution.</title>
        <authorList>
            <person name="Ling H."/>
            <person name="Ma B."/>
            <person name="Shi X."/>
            <person name="Liu H."/>
            <person name="Dong L."/>
            <person name="Sun H."/>
            <person name="Cao Y."/>
            <person name="Gao Q."/>
            <person name="Zheng S."/>
            <person name="Li Y."/>
            <person name="Yu Y."/>
            <person name="Du H."/>
            <person name="Qi M."/>
            <person name="Li Y."/>
            <person name="Yu H."/>
            <person name="Cui Y."/>
            <person name="Wang N."/>
            <person name="Chen C."/>
            <person name="Wu H."/>
            <person name="Zhao Y."/>
            <person name="Zhang J."/>
            <person name="Li Y."/>
            <person name="Zhou W."/>
            <person name="Zhang B."/>
            <person name="Hu W."/>
            <person name="Eijk M."/>
            <person name="Tang J."/>
            <person name="Witsenboer H."/>
            <person name="Zhao S."/>
            <person name="Li Z."/>
            <person name="Zhang A."/>
            <person name="Wang D."/>
            <person name="Liang C."/>
        </authorList>
    </citation>
    <scope>NUCLEOTIDE SEQUENCE [LARGE SCALE GENOMIC DNA]</scope>
    <source>
        <strain evidence="11">cv. G1812</strain>
    </source>
</reference>
<feature type="domain" description="DDE Tnp4" evidence="10">
    <location>
        <begin position="83"/>
        <end position="171"/>
    </location>
</feature>
<dbReference type="GO" id="GO:0016787">
    <property type="term" value="F:hydrolase activity"/>
    <property type="evidence" value="ECO:0007669"/>
    <property type="project" value="UniProtKB-KW"/>
</dbReference>
<proteinExistence type="inferred from homology"/>
<evidence type="ECO:0000256" key="7">
    <source>
        <dbReference type="ARBA" id="ARBA00023242"/>
    </source>
</evidence>
<dbReference type="PANTHER" id="PTHR22930">
    <property type="match status" value="1"/>
</dbReference>
<comment type="similarity">
    <text evidence="3">Belongs to the HARBI1 family.</text>
</comment>
<keyword evidence="8" id="KW-0175">Coiled coil</keyword>
<keyword evidence="6" id="KW-0378">Hydrolase</keyword>
<dbReference type="Gramene" id="TuG1812G0700006074.01.T01">
    <property type="protein sequence ID" value="TuG1812G0700006074.01.T01"/>
    <property type="gene ID" value="TuG1812G0700006074.01"/>
</dbReference>
<dbReference type="PANTHER" id="PTHR22930:SF174">
    <property type="entry name" value="DDE TNP4 DOMAIN-CONTAINING PROTEIN"/>
    <property type="match status" value="1"/>
</dbReference>
<evidence type="ECO:0000313" key="12">
    <source>
        <dbReference type="Proteomes" id="UP000015106"/>
    </source>
</evidence>
<reference evidence="12" key="1">
    <citation type="journal article" date="2013" name="Nature">
        <title>Draft genome of the wheat A-genome progenitor Triticum urartu.</title>
        <authorList>
            <person name="Ling H.Q."/>
            <person name="Zhao S."/>
            <person name="Liu D."/>
            <person name="Wang J."/>
            <person name="Sun H."/>
            <person name="Zhang C."/>
            <person name="Fan H."/>
            <person name="Li D."/>
            <person name="Dong L."/>
            <person name="Tao Y."/>
            <person name="Gao C."/>
            <person name="Wu H."/>
            <person name="Li Y."/>
            <person name="Cui Y."/>
            <person name="Guo X."/>
            <person name="Zheng S."/>
            <person name="Wang B."/>
            <person name="Yu K."/>
            <person name="Liang Q."/>
            <person name="Yang W."/>
            <person name="Lou X."/>
            <person name="Chen J."/>
            <person name="Feng M."/>
            <person name="Jian J."/>
            <person name="Zhang X."/>
            <person name="Luo G."/>
            <person name="Jiang Y."/>
            <person name="Liu J."/>
            <person name="Wang Z."/>
            <person name="Sha Y."/>
            <person name="Zhang B."/>
            <person name="Wu H."/>
            <person name="Tang D."/>
            <person name="Shen Q."/>
            <person name="Xue P."/>
            <person name="Zou S."/>
            <person name="Wang X."/>
            <person name="Liu X."/>
            <person name="Wang F."/>
            <person name="Yang Y."/>
            <person name="An X."/>
            <person name="Dong Z."/>
            <person name="Zhang K."/>
            <person name="Zhang X."/>
            <person name="Luo M.C."/>
            <person name="Dvorak J."/>
            <person name="Tong Y."/>
            <person name="Wang J."/>
            <person name="Yang H."/>
            <person name="Li Z."/>
            <person name="Wang D."/>
            <person name="Zhang A."/>
            <person name="Wang J."/>
        </authorList>
    </citation>
    <scope>NUCLEOTIDE SEQUENCE</scope>
    <source>
        <strain evidence="12">cv. G1812</strain>
    </source>
</reference>
<keyword evidence="12" id="KW-1185">Reference proteome</keyword>
<feature type="compositionally biased region" description="Basic and acidic residues" evidence="9">
    <location>
        <begin position="244"/>
        <end position="264"/>
    </location>
</feature>
<evidence type="ECO:0000256" key="2">
    <source>
        <dbReference type="ARBA" id="ARBA00004123"/>
    </source>
</evidence>
<feature type="coiled-coil region" evidence="8">
    <location>
        <begin position="173"/>
        <end position="205"/>
    </location>
</feature>
<comment type="cofactor">
    <cofactor evidence="1">
        <name>a divalent metal cation</name>
        <dbReference type="ChEBI" id="CHEBI:60240"/>
    </cofactor>
</comment>
<evidence type="ECO:0000256" key="1">
    <source>
        <dbReference type="ARBA" id="ARBA00001968"/>
    </source>
</evidence>